<keyword evidence="6 7" id="KW-0472">Membrane</keyword>
<dbReference type="Proteomes" id="UP000272474">
    <property type="component" value="Unassembled WGS sequence"/>
</dbReference>
<evidence type="ECO:0000256" key="6">
    <source>
        <dbReference type="ARBA" id="ARBA00023136"/>
    </source>
</evidence>
<evidence type="ECO:0000259" key="9">
    <source>
        <dbReference type="PROSITE" id="PS50928"/>
    </source>
</evidence>
<sequence length="333" mass="34166">MSGGRNGGLGNAAGGGRSNAVGSGPGNGRNNAAGRLLRRGLRSGLPPGRPWRAGAPSGWTGRVRFLLGRPGLALSLLLLALVLLAAVAPGLFTGRDPLTGVPADKLLAPSVHHPFGTDQLGRDLFARTVHGSSASLRAAGLAVGIALFAGSAVGLLAGALRGWVDVVLTRCTDVLLSIPALLLSLAVVTALGFGTVKVALAVGLTSVAGFARLMRAEVLRVRAADYVEAAHSLGVRRHAVVLRHVLPNAWGPVLVFAAVEFGTVLLAVSALSFLGYGAEPPQPEWGALVADGRDYLATAWWLTTLPGLTIAATVLAANRIARALEREEEASVR</sequence>
<comment type="similarity">
    <text evidence="7">Belongs to the binding-protein-dependent transport system permease family.</text>
</comment>
<feature type="transmembrane region" description="Helical" evidence="7">
    <location>
        <begin position="253"/>
        <end position="278"/>
    </location>
</feature>
<feature type="transmembrane region" description="Helical" evidence="7">
    <location>
        <begin position="198"/>
        <end position="214"/>
    </location>
</feature>
<feature type="region of interest" description="Disordered" evidence="8">
    <location>
        <begin position="1"/>
        <end position="33"/>
    </location>
</feature>
<evidence type="ECO:0000256" key="7">
    <source>
        <dbReference type="RuleBase" id="RU363032"/>
    </source>
</evidence>
<accession>A0A3A9ZD84</accession>
<evidence type="ECO:0000256" key="4">
    <source>
        <dbReference type="ARBA" id="ARBA00022692"/>
    </source>
</evidence>
<reference evidence="10 11" key="1">
    <citation type="journal article" date="2014" name="Int. J. Syst. Evol. Microbiol.">
        <title>Streptomyces hoynatensis sp. nov., isolated from deep marine sediment.</title>
        <authorList>
            <person name="Veyisoglu A."/>
            <person name="Sahin N."/>
        </authorList>
    </citation>
    <scope>NUCLEOTIDE SEQUENCE [LARGE SCALE GENOMIC DNA]</scope>
    <source>
        <strain evidence="10 11">KCTC 29097</strain>
    </source>
</reference>
<feature type="transmembrane region" description="Helical" evidence="7">
    <location>
        <begin position="138"/>
        <end position="160"/>
    </location>
</feature>
<protein>
    <submittedName>
        <fullName evidence="10">ABC transporter permease</fullName>
    </submittedName>
</protein>
<dbReference type="GO" id="GO:0055085">
    <property type="term" value="P:transmembrane transport"/>
    <property type="evidence" value="ECO:0007669"/>
    <property type="project" value="InterPro"/>
</dbReference>
<feature type="transmembrane region" description="Helical" evidence="7">
    <location>
        <begin position="298"/>
        <end position="317"/>
    </location>
</feature>
<dbReference type="PANTHER" id="PTHR43386">
    <property type="entry name" value="OLIGOPEPTIDE TRANSPORT SYSTEM PERMEASE PROTEIN APPC"/>
    <property type="match status" value="1"/>
</dbReference>
<dbReference type="InterPro" id="IPR000515">
    <property type="entry name" value="MetI-like"/>
</dbReference>
<evidence type="ECO:0000313" key="11">
    <source>
        <dbReference type="Proteomes" id="UP000272474"/>
    </source>
</evidence>
<name>A0A3A9ZD84_9ACTN</name>
<evidence type="ECO:0000256" key="5">
    <source>
        <dbReference type="ARBA" id="ARBA00022989"/>
    </source>
</evidence>
<evidence type="ECO:0000313" key="10">
    <source>
        <dbReference type="EMBL" id="RKN45764.1"/>
    </source>
</evidence>
<dbReference type="OrthoDB" id="9812701at2"/>
<keyword evidence="4 7" id="KW-0812">Transmembrane</keyword>
<gene>
    <name evidence="10" type="ORF">D7294_04715</name>
</gene>
<comment type="subcellular location">
    <subcellularLocation>
        <location evidence="1 7">Cell membrane</location>
        <topology evidence="1 7">Multi-pass membrane protein</topology>
    </subcellularLocation>
</comment>
<feature type="transmembrane region" description="Helical" evidence="7">
    <location>
        <begin position="72"/>
        <end position="92"/>
    </location>
</feature>
<evidence type="ECO:0000256" key="3">
    <source>
        <dbReference type="ARBA" id="ARBA00022475"/>
    </source>
</evidence>
<keyword evidence="2 7" id="KW-0813">Transport</keyword>
<feature type="transmembrane region" description="Helical" evidence="7">
    <location>
        <begin position="172"/>
        <end position="192"/>
    </location>
</feature>
<feature type="compositionally biased region" description="Gly residues" evidence="8">
    <location>
        <begin position="1"/>
        <end position="27"/>
    </location>
</feature>
<keyword evidence="3" id="KW-1003">Cell membrane</keyword>
<dbReference type="InterPro" id="IPR050366">
    <property type="entry name" value="BP-dependent_transpt_permease"/>
</dbReference>
<dbReference type="PROSITE" id="PS50928">
    <property type="entry name" value="ABC_TM1"/>
    <property type="match status" value="1"/>
</dbReference>
<evidence type="ECO:0000256" key="1">
    <source>
        <dbReference type="ARBA" id="ARBA00004651"/>
    </source>
</evidence>
<feature type="domain" description="ABC transmembrane type-1" evidence="9">
    <location>
        <begin position="132"/>
        <end position="321"/>
    </location>
</feature>
<comment type="caution">
    <text evidence="10">The sequence shown here is derived from an EMBL/GenBank/DDBJ whole genome shotgun (WGS) entry which is preliminary data.</text>
</comment>
<dbReference type="PANTHER" id="PTHR43386:SF25">
    <property type="entry name" value="PEPTIDE ABC TRANSPORTER PERMEASE PROTEIN"/>
    <property type="match status" value="1"/>
</dbReference>
<evidence type="ECO:0000256" key="8">
    <source>
        <dbReference type="SAM" id="MobiDB-lite"/>
    </source>
</evidence>
<dbReference type="RefSeq" id="WP_120675796.1">
    <property type="nucleotide sequence ID" value="NZ_RBAL01000002.1"/>
</dbReference>
<dbReference type="AlphaFoldDB" id="A0A3A9ZD84"/>
<keyword evidence="11" id="KW-1185">Reference proteome</keyword>
<dbReference type="InterPro" id="IPR035906">
    <property type="entry name" value="MetI-like_sf"/>
</dbReference>
<dbReference type="Gene3D" id="1.10.3720.10">
    <property type="entry name" value="MetI-like"/>
    <property type="match status" value="1"/>
</dbReference>
<keyword evidence="5 7" id="KW-1133">Transmembrane helix</keyword>
<dbReference type="GO" id="GO:0005886">
    <property type="term" value="C:plasma membrane"/>
    <property type="evidence" value="ECO:0007669"/>
    <property type="project" value="UniProtKB-SubCell"/>
</dbReference>
<dbReference type="Pfam" id="PF00528">
    <property type="entry name" value="BPD_transp_1"/>
    <property type="match status" value="1"/>
</dbReference>
<dbReference type="EMBL" id="RBAL01000002">
    <property type="protein sequence ID" value="RKN45764.1"/>
    <property type="molecule type" value="Genomic_DNA"/>
</dbReference>
<proteinExistence type="inferred from homology"/>
<dbReference type="SUPFAM" id="SSF161098">
    <property type="entry name" value="MetI-like"/>
    <property type="match status" value="1"/>
</dbReference>
<dbReference type="CDD" id="cd06261">
    <property type="entry name" value="TM_PBP2"/>
    <property type="match status" value="1"/>
</dbReference>
<organism evidence="10 11">
    <name type="scientific">Streptomyces hoynatensis</name>
    <dbReference type="NCBI Taxonomy" id="1141874"/>
    <lineage>
        <taxon>Bacteria</taxon>
        <taxon>Bacillati</taxon>
        <taxon>Actinomycetota</taxon>
        <taxon>Actinomycetes</taxon>
        <taxon>Kitasatosporales</taxon>
        <taxon>Streptomycetaceae</taxon>
        <taxon>Streptomyces</taxon>
    </lineage>
</organism>
<evidence type="ECO:0000256" key="2">
    <source>
        <dbReference type="ARBA" id="ARBA00022448"/>
    </source>
</evidence>